<proteinExistence type="predicted"/>
<evidence type="ECO:0000313" key="2">
    <source>
        <dbReference type="Proteomes" id="UP000218644"/>
    </source>
</evidence>
<reference evidence="1 2" key="1">
    <citation type="submission" date="2017-08" db="EMBL/GenBank/DDBJ databases">
        <title>WGS of Clinical strains of the CDC Group NO-1 linked to zoonotic infections in humans.</title>
        <authorList>
            <person name="Bernier A.-M."/>
            <person name="Bernard K."/>
        </authorList>
    </citation>
    <scope>NUCLEOTIDE SEQUENCE [LARGE SCALE GENOMIC DNA]</scope>
    <source>
        <strain evidence="1 2">NML79-0751</strain>
    </source>
</reference>
<gene>
    <name evidence="1" type="ORF">CK623_05595</name>
</gene>
<evidence type="ECO:0000313" key="1">
    <source>
        <dbReference type="EMBL" id="PAT40557.1"/>
    </source>
</evidence>
<dbReference type="AlphaFoldDB" id="A0A2A2AS24"/>
<protein>
    <submittedName>
        <fullName evidence="1">Uncharacterized protein</fullName>
    </submittedName>
</protein>
<accession>A0A2A2AS24</accession>
<comment type="caution">
    <text evidence="1">The sequence shown here is derived from an EMBL/GenBank/DDBJ whole genome shotgun (WGS) entry which is preliminary data.</text>
</comment>
<dbReference type="EMBL" id="NSJD01000005">
    <property type="protein sequence ID" value="PAT40557.1"/>
    <property type="molecule type" value="Genomic_DNA"/>
</dbReference>
<dbReference type="Proteomes" id="UP000218644">
    <property type="component" value="Unassembled WGS sequence"/>
</dbReference>
<organism evidence="1 2">
    <name type="scientific">Vandammella animalimorsus</name>
    <dbReference type="NCBI Taxonomy" id="2029117"/>
    <lineage>
        <taxon>Bacteria</taxon>
        <taxon>Pseudomonadati</taxon>
        <taxon>Pseudomonadota</taxon>
        <taxon>Betaproteobacteria</taxon>
        <taxon>Burkholderiales</taxon>
        <taxon>Comamonadaceae</taxon>
        <taxon>Vandammella</taxon>
    </lineage>
</organism>
<name>A0A2A2AS24_9BURK</name>
<sequence length="92" mass="10399">MHLRLWGVFCSNVDKPKTRALAGTAISQAALVMPAKAGIQRPLARERGIGQRQRRPCQRRSCQHRDWTPALCGCDENQRRLQEMSSSESKPL</sequence>